<evidence type="ECO:0000256" key="3">
    <source>
        <dbReference type="ARBA" id="ARBA00023125"/>
    </source>
</evidence>
<reference evidence="6" key="1">
    <citation type="submission" date="2020-02" db="EMBL/GenBank/DDBJ databases">
        <authorList>
            <person name="Chen W.-M."/>
        </authorList>
    </citation>
    <scope>NUCLEOTIDE SEQUENCE</scope>
    <source>
        <strain evidence="6">NBD-18</strain>
    </source>
</reference>
<evidence type="ECO:0000256" key="2">
    <source>
        <dbReference type="ARBA" id="ARBA00023015"/>
    </source>
</evidence>
<accession>A0A6B2R0D3</accession>
<protein>
    <submittedName>
        <fullName evidence="6">Substrate-binding domain-containing protein</fullName>
    </submittedName>
</protein>
<proteinExistence type="predicted"/>
<feature type="domain" description="HTH lacI-type" evidence="5">
    <location>
        <begin position="4"/>
        <end position="58"/>
    </location>
</feature>
<sequence length="332" mass="35589">MKTVTLSEVAQLAQVSTSAVSRTFTPGASVAPATREKVMQAARKLGYRPNAIARTLTTKRSRIIGVVVSYLQNQFYPVVIEKLSQALQRHGYHVLLFISDGHETGADVDDQLMDVMQYQVDGLVLASVTLSSALAQGCQAAGVPVVLFNRVVPLEGVHAVASDNVAGGRMAAQALIEAGCRKIAYIAGLEDASTQIEREQGLIARLQEAGLSLFARASGDYSYQGACNAARTLFGGKNRPDGVFVANDHMALAVMDTLRSELNLRIPEDVAVIGFDNVPQSAWPAYALTTIEQDATGMVDATVEVLMKSVNQSDLSVCRIVKPVRLIRRGSI</sequence>
<dbReference type="PROSITE" id="PS50932">
    <property type="entry name" value="HTH_LACI_2"/>
    <property type="match status" value="1"/>
</dbReference>
<dbReference type="CDD" id="cd06278">
    <property type="entry name" value="PBP1_LacI-like"/>
    <property type="match status" value="1"/>
</dbReference>
<evidence type="ECO:0000313" key="6">
    <source>
        <dbReference type="EMBL" id="NDY83771.1"/>
    </source>
</evidence>
<dbReference type="AlphaFoldDB" id="A0A6B2R0D3"/>
<dbReference type="SUPFAM" id="SSF53822">
    <property type="entry name" value="Periplasmic binding protein-like I"/>
    <property type="match status" value="1"/>
</dbReference>
<dbReference type="EMBL" id="JAAGRN010000007">
    <property type="protein sequence ID" value="NDY83771.1"/>
    <property type="molecule type" value="Genomic_DNA"/>
</dbReference>
<dbReference type="Pfam" id="PF00356">
    <property type="entry name" value="LacI"/>
    <property type="match status" value="1"/>
</dbReference>
<dbReference type="PANTHER" id="PTHR30146">
    <property type="entry name" value="LACI-RELATED TRANSCRIPTIONAL REPRESSOR"/>
    <property type="match status" value="1"/>
</dbReference>
<comment type="caution">
    <text evidence="6">The sequence shown here is derived from an EMBL/GenBank/DDBJ whole genome shotgun (WGS) entry which is preliminary data.</text>
</comment>
<dbReference type="Gene3D" id="1.10.260.40">
    <property type="entry name" value="lambda repressor-like DNA-binding domains"/>
    <property type="match status" value="1"/>
</dbReference>
<dbReference type="PANTHER" id="PTHR30146:SF95">
    <property type="entry name" value="RIBOSE OPERON REPRESSOR"/>
    <property type="match status" value="1"/>
</dbReference>
<dbReference type="SUPFAM" id="SSF47413">
    <property type="entry name" value="lambda repressor-like DNA-binding domains"/>
    <property type="match status" value="1"/>
</dbReference>
<dbReference type="InterPro" id="IPR046335">
    <property type="entry name" value="LacI/GalR-like_sensor"/>
</dbReference>
<keyword evidence="2" id="KW-0805">Transcription regulation</keyword>
<evidence type="ECO:0000256" key="4">
    <source>
        <dbReference type="ARBA" id="ARBA00023163"/>
    </source>
</evidence>
<evidence type="ECO:0000259" key="5">
    <source>
        <dbReference type="PROSITE" id="PS50932"/>
    </source>
</evidence>
<evidence type="ECO:0000256" key="1">
    <source>
        <dbReference type="ARBA" id="ARBA00022491"/>
    </source>
</evidence>
<dbReference type="InterPro" id="IPR028082">
    <property type="entry name" value="Peripla_BP_I"/>
</dbReference>
<organism evidence="6">
    <name type="scientific">Sheuella amnicola</name>
    <dbReference type="NCBI Taxonomy" id="2707330"/>
    <lineage>
        <taxon>Bacteria</taxon>
        <taxon>Pseudomonadati</taxon>
        <taxon>Pseudomonadota</taxon>
        <taxon>Betaproteobacteria</taxon>
        <taxon>Burkholderiales</taxon>
        <taxon>Alcaligenaceae</taxon>
        <taxon>Sheuella</taxon>
    </lineage>
</organism>
<name>A0A6B2R0D3_9BURK</name>
<keyword evidence="3" id="KW-0238">DNA-binding</keyword>
<dbReference type="GO" id="GO:0000976">
    <property type="term" value="F:transcription cis-regulatory region binding"/>
    <property type="evidence" value="ECO:0007669"/>
    <property type="project" value="TreeGrafter"/>
</dbReference>
<dbReference type="Gene3D" id="3.40.50.2300">
    <property type="match status" value="2"/>
</dbReference>
<dbReference type="Pfam" id="PF13377">
    <property type="entry name" value="Peripla_BP_3"/>
    <property type="match status" value="1"/>
</dbReference>
<gene>
    <name evidence="6" type="ORF">G3I67_11050</name>
</gene>
<keyword evidence="1" id="KW-0678">Repressor</keyword>
<dbReference type="SMART" id="SM00354">
    <property type="entry name" value="HTH_LACI"/>
    <property type="match status" value="1"/>
</dbReference>
<dbReference type="CDD" id="cd01392">
    <property type="entry name" value="HTH_LacI"/>
    <property type="match status" value="1"/>
</dbReference>
<dbReference type="GO" id="GO:0003700">
    <property type="term" value="F:DNA-binding transcription factor activity"/>
    <property type="evidence" value="ECO:0007669"/>
    <property type="project" value="TreeGrafter"/>
</dbReference>
<dbReference type="InterPro" id="IPR000843">
    <property type="entry name" value="HTH_LacI"/>
</dbReference>
<keyword evidence="4" id="KW-0804">Transcription</keyword>
<dbReference type="InterPro" id="IPR010982">
    <property type="entry name" value="Lambda_DNA-bd_dom_sf"/>
</dbReference>